<dbReference type="InterPro" id="IPR016796">
    <property type="entry name" value="UCP021774"/>
</dbReference>
<accession>A0A6L7GVP4</accession>
<dbReference type="InterPro" id="IPR005180">
    <property type="entry name" value="DUF302"/>
</dbReference>
<evidence type="ECO:0000313" key="2">
    <source>
        <dbReference type="EMBL" id="MXP23980.1"/>
    </source>
</evidence>
<evidence type="ECO:0000313" key="3">
    <source>
        <dbReference type="Proteomes" id="UP000475545"/>
    </source>
</evidence>
<dbReference type="RefSeq" id="WP_160904162.1">
    <property type="nucleotide sequence ID" value="NZ_CP102850.1"/>
</dbReference>
<keyword evidence="3" id="KW-1185">Reference proteome</keyword>
<comment type="caution">
    <text evidence="2">The sequence shown here is derived from an EMBL/GenBank/DDBJ whole genome shotgun (WGS) entry which is preliminary data.</text>
</comment>
<proteinExistence type="predicted"/>
<sequence length="139" mass="14900">MQLGYTATLQTTFDDAVARTREALSEQGFGVLTEIDVKATLKKKLDEDMENYLILGACNPPLAHRALGVDRQIGLLLPCNVVVRDDTEHEGTVIVEAMNPDIMVKVTDAPGLPDVAGDASTKLQAAMETLKSTSGAMAR</sequence>
<dbReference type="EMBL" id="WMBR01000007">
    <property type="protein sequence ID" value="MXP23980.1"/>
    <property type="molecule type" value="Genomic_DNA"/>
</dbReference>
<dbReference type="PANTHER" id="PTHR38342:SF1">
    <property type="entry name" value="SLR5037 PROTEIN"/>
    <property type="match status" value="1"/>
</dbReference>
<reference evidence="2 3" key="1">
    <citation type="submission" date="2019-11" db="EMBL/GenBank/DDBJ databases">
        <title>Gordonia sp. nov., a novel actinobacterium isolated from mangrove soil in Hainan.</title>
        <authorList>
            <person name="Huang X."/>
            <person name="Xie Y."/>
            <person name="Chu X."/>
            <person name="Xiao K."/>
        </authorList>
    </citation>
    <scope>NUCLEOTIDE SEQUENCE [LARGE SCALE GENOMIC DNA]</scope>
    <source>
        <strain evidence="2 3">HNM0687</strain>
    </source>
</reference>
<gene>
    <name evidence="2" type="ORF">GIY30_21815</name>
</gene>
<feature type="domain" description="DUF302" evidence="1">
    <location>
        <begin position="35"/>
        <end position="100"/>
    </location>
</feature>
<organism evidence="2 3">
    <name type="scientific">Gordonia mangrovi</name>
    <dbReference type="NCBI Taxonomy" id="2665643"/>
    <lineage>
        <taxon>Bacteria</taxon>
        <taxon>Bacillati</taxon>
        <taxon>Actinomycetota</taxon>
        <taxon>Actinomycetes</taxon>
        <taxon>Mycobacteriales</taxon>
        <taxon>Gordoniaceae</taxon>
        <taxon>Gordonia</taxon>
    </lineage>
</organism>
<dbReference type="CDD" id="cd14797">
    <property type="entry name" value="DUF302"/>
    <property type="match status" value="1"/>
</dbReference>
<dbReference type="PANTHER" id="PTHR38342">
    <property type="entry name" value="SLR5037 PROTEIN"/>
    <property type="match status" value="1"/>
</dbReference>
<dbReference type="SUPFAM" id="SSF103247">
    <property type="entry name" value="TT1751-like"/>
    <property type="match status" value="1"/>
</dbReference>
<dbReference type="Pfam" id="PF03625">
    <property type="entry name" value="DUF302"/>
    <property type="match status" value="1"/>
</dbReference>
<dbReference type="Proteomes" id="UP000475545">
    <property type="component" value="Unassembled WGS sequence"/>
</dbReference>
<dbReference type="InterPro" id="IPR035923">
    <property type="entry name" value="TT1751-like_sf"/>
</dbReference>
<dbReference type="PIRSF" id="PIRSF021774">
    <property type="entry name" value="UCP021774"/>
    <property type="match status" value="1"/>
</dbReference>
<protein>
    <submittedName>
        <fullName evidence="2">DUF302 domain-containing protein</fullName>
    </submittedName>
</protein>
<dbReference type="AlphaFoldDB" id="A0A6L7GVP4"/>
<dbReference type="Gene3D" id="3.30.310.70">
    <property type="entry name" value="TT1751-like domain"/>
    <property type="match status" value="1"/>
</dbReference>
<name>A0A6L7GVP4_9ACTN</name>
<evidence type="ECO:0000259" key="1">
    <source>
        <dbReference type="Pfam" id="PF03625"/>
    </source>
</evidence>